<dbReference type="Pfam" id="PF13403">
    <property type="entry name" value="Hint_2"/>
    <property type="match status" value="1"/>
</dbReference>
<proteinExistence type="predicted"/>
<keyword evidence="3" id="KW-1185">Reference proteome</keyword>
<protein>
    <submittedName>
        <fullName evidence="2">Hint domain-containing protein</fullName>
    </submittedName>
</protein>
<sequence length="246" mass="25710">MSLPCFGADLPPSIPVARSQSATRLYSCLWRDAGGRLMAQERRLPAMPLLDAAHAAFARGALVSTPGGPVAVEDLSPGDMIATAAGGAVPVVWIGLVTLWPGPSGEGVPLTRVMADAFGPGRPLADLVAGPGARLLSRPRNLRARIGAGGVLSPVHAMADGAHAIRMAARQPATFFHLALRRHALIVVNGLETESYHPGAGFERGLDEVTLRQVMAAFPHLGAPQDFGPLARMRLPLDAPETPDLV</sequence>
<organism evidence="2 3">
    <name type="scientific">Roseovarius ramblicola</name>
    <dbReference type="NCBI Taxonomy" id="2022336"/>
    <lineage>
        <taxon>Bacteria</taxon>
        <taxon>Pseudomonadati</taxon>
        <taxon>Pseudomonadota</taxon>
        <taxon>Alphaproteobacteria</taxon>
        <taxon>Rhodobacterales</taxon>
        <taxon>Roseobacteraceae</taxon>
        <taxon>Roseovarius</taxon>
    </lineage>
</organism>
<reference evidence="2 3" key="1">
    <citation type="submission" date="2024-09" db="EMBL/GenBank/DDBJ databases">
        <authorList>
            <person name="Sun Q."/>
            <person name="Mori K."/>
        </authorList>
    </citation>
    <scope>NUCLEOTIDE SEQUENCE [LARGE SCALE GENOMIC DNA]</scope>
    <source>
        <strain evidence="2 3">CECT 9424</strain>
    </source>
</reference>
<evidence type="ECO:0000313" key="2">
    <source>
        <dbReference type="EMBL" id="MFB9148863.1"/>
    </source>
</evidence>
<dbReference type="EMBL" id="JBHMEC010000008">
    <property type="protein sequence ID" value="MFB9148863.1"/>
    <property type="molecule type" value="Genomic_DNA"/>
</dbReference>
<gene>
    <name evidence="2" type="ORF">ACFFU4_03760</name>
</gene>
<evidence type="ECO:0000313" key="3">
    <source>
        <dbReference type="Proteomes" id="UP001589670"/>
    </source>
</evidence>
<evidence type="ECO:0000259" key="1">
    <source>
        <dbReference type="Pfam" id="PF13403"/>
    </source>
</evidence>
<dbReference type="InterPro" id="IPR028992">
    <property type="entry name" value="Hedgehog/Intein_dom"/>
</dbReference>
<feature type="domain" description="Hedgehog/Intein (Hint)" evidence="1">
    <location>
        <begin position="56"/>
        <end position="199"/>
    </location>
</feature>
<dbReference type="RefSeq" id="WP_377067197.1">
    <property type="nucleotide sequence ID" value="NZ_JBHMEC010000008.1"/>
</dbReference>
<name>A0ABV5HWT7_9RHOB</name>
<accession>A0ABV5HWT7</accession>
<dbReference type="Proteomes" id="UP001589670">
    <property type="component" value="Unassembled WGS sequence"/>
</dbReference>
<comment type="caution">
    <text evidence="2">The sequence shown here is derived from an EMBL/GenBank/DDBJ whole genome shotgun (WGS) entry which is preliminary data.</text>
</comment>